<evidence type="ECO:0000313" key="3">
    <source>
        <dbReference type="Proteomes" id="UP000628854"/>
    </source>
</evidence>
<feature type="domain" description="DDE" evidence="1">
    <location>
        <begin position="5"/>
        <end position="57"/>
    </location>
</feature>
<protein>
    <recommendedName>
        <fullName evidence="1">DDE domain-containing protein</fullName>
    </recommendedName>
</protein>
<gene>
    <name evidence="2" type="ORF">GCM10011503_12270</name>
</gene>
<name>A0ABQ1JCM2_9PROT</name>
<organism evidence="2 3">
    <name type="scientific">Henriciella pelagia</name>
    <dbReference type="NCBI Taxonomy" id="1977912"/>
    <lineage>
        <taxon>Bacteria</taxon>
        <taxon>Pseudomonadati</taxon>
        <taxon>Pseudomonadota</taxon>
        <taxon>Alphaproteobacteria</taxon>
        <taxon>Hyphomonadales</taxon>
        <taxon>Hyphomonadaceae</taxon>
        <taxon>Henriciella</taxon>
    </lineage>
</organism>
<reference evidence="3" key="1">
    <citation type="journal article" date="2019" name="Int. J. Syst. Evol. Microbiol.">
        <title>The Global Catalogue of Microorganisms (GCM) 10K type strain sequencing project: providing services to taxonomists for standard genome sequencing and annotation.</title>
        <authorList>
            <consortium name="The Broad Institute Genomics Platform"/>
            <consortium name="The Broad Institute Genome Sequencing Center for Infectious Disease"/>
            <person name="Wu L."/>
            <person name="Ma J."/>
        </authorList>
    </citation>
    <scope>NUCLEOTIDE SEQUENCE [LARGE SCALE GENOMIC DNA]</scope>
    <source>
        <strain evidence="3">CGMCC 1.15928</strain>
    </source>
</reference>
<keyword evidence="3" id="KW-1185">Reference proteome</keyword>
<dbReference type="InterPro" id="IPR032874">
    <property type="entry name" value="DDE_dom"/>
</dbReference>
<dbReference type="Proteomes" id="UP000628854">
    <property type="component" value="Unassembled WGS sequence"/>
</dbReference>
<accession>A0ABQ1JCM2</accession>
<dbReference type="EMBL" id="BMKF01000001">
    <property type="protein sequence ID" value="GGB64993.1"/>
    <property type="molecule type" value="Genomic_DNA"/>
</dbReference>
<sequence length="65" mass="7807">MKEIRNAGRQEVGRHFNNRAENTHLPFRRRERAMSRFWRASNLQKFASARASISNHFNLDRHLNT</sequence>
<evidence type="ECO:0000313" key="2">
    <source>
        <dbReference type="EMBL" id="GGB64993.1"/>
    </source>
</evidence>
<dbReference type="Pfam" id="PF13610">
    <property type="entry name" value="DDE_Tnp_IS240"/>
    <property type="match status" value="1"/>
</dbReference>
<evidence type="ECO:0000259" key="1">
    <source>
        <dbReference type="Pfam" id="PF13610"/>
    </source>
</evidence>
<proteinExistence type="predicted"/>
<comment type="caution">
    <text evidence="2">The sequence shown here is derived from an EMBL/GenBank/DDBJ whole genome shotgun (WGS) entry which is preliminary data.</text>
</comment>